<reference evidence="2 3" key="1">
    <citation type="submission" date="2014-03" db="EMBL/GenBank/DDBJ databases">
        <title>Bradyrhizobium valentinum sp. nov., isolated from effective nodules of Lupinus mariae-josephae, a lupine endemic of basic-lime soils in Eastern Spain.</title>
        <authorList>
            <person name="Duran D."/>
            <person name="Rey L."/>
            <person name="Navarro A."/>
            <person name="Busquets A."/>
            <person name="Imperial J."/>
            <person name="Ruiz-Argueso T."/>
        </authorList>
    </citation>
    <scope>NUCLEOTIDE SEQUENCE [LARGE SCALE GENOMIC DNA]</scope>
    <source>
        <strain evidence="2 3">PAC68</strain>
    </source>
</reference>
<dbReference type="EMBL" id="LLXZ01000086">
    <property type="protein sequence ID" value="KRR08467.1"/>
    <property type="molecule type" value="Genomic_DNA"/>
</dbReference>
<feature type="transmembrane region" description="Helical" evidence="1">
    <location>
        <begin position="46"/>
        <end position="65"/>
    </location>
</feature>
<keyword evidence="1" id="KW-0472">Membrane</keyword>
<protein>
    <submittedName>
        <fullName evidence="2">Uncharacterized protein</fullName>
    </submittedName>
</protein>
<evidence type="ECO:0000313" key="3">
    <source>
        <dbReference type="Proteomes" id="UP000050863"/>
    </source>
</evidence>
<sequence length="66" mass="6805">MQSVCSQHTCQPNDPATGIIPILAQTMAQGMCSLCQISACKVCLPAALRSAAALILACAIIYLLVA</sequence>
<accession>A0A0R3LTJ1</accession>
<evidence type="ECO:0000313" key="2">
    <source>
        <dbReference type="EMBL" id="KRR08467.1"/>
    </source>
</evidence>
<name>A0A0R3LTJ1_9BRAD</name>
<dbReference type="AlphaFoldDB" id="A0A0R3LTJ1"/>
<keyword evidence="1" id="KW-1133">Transmembrane helix</keyword>
<gene>
    <name evidence="2" type="ORF">CQ12_40280</name>
</gene>
<dbReference type="Proteomes" id="UP000050863">
    <property type="component" value="Unassembled WGS sequence"/>
</dbReference>
<proteinExistence type="predicted"/>
<evidence type="ECO:0000256" key="1">
    <source>
        <dbReference type="SAM" id="Phobius"/>
    </source>
</evidence>
<dbReference type="STRING" id="280332.CQ12_40280"/>
<organism evidence="2 3">
    <name type="scientific">Bradyrhizobium jicamae</name>
    <dbReference type="NCBI Taxonomy" id="280332"/>
    <lineage>
        <taxon>Bacteria</taxon>
        <taxon>Pseudomonadati</taxon>
        <taxon>Pseudomonadota</taxon>
        <taxon>Alphaproteobacteria</taxon>
        <taxon>Hyphomicrobiales</taxon>
        <taxon>Nitrobacteraceae</taxon>
        <taxon>Bradyrhizobium</taxon>
    </lineage>
</organism>
<keyword evidence="3" id="KW-1185">Reference proteome</keyword>
<comment type="caution">
    <text evidence="2">The sequence shown here is derived from an EMBL/GenBank/DDBJ whole genome shotgun (WGS) entry which is preliminary data.</text>
</comment>
<keyword evidence="1" id="KW-0812">Transmembrane</keyword>